<dbReference type="EMBL" id="QXFW01000582">
    <property type="protein sequence ID" value="KAE9008104.1"/>
    <property type="molecule type" value="Genomic_DNA"/>
</dbReference>
<organism evidence="1 2">
    <name type="scientific">Phytophthora fragariae</name>
    <dbReference type="NCBI Taxonomy" id="53985"/>
    <lineage>
        <taxon>Eukaryota</taxon>
        <taxon>Sar</taxon>
        <taxon>Stramenopiles</taxon>
        <taxon>Oomycota</taxon>
        <taxon>Peronosporomycetes</taxon>
        <taxon>Peronosporales</taxon>
        <taxon>Peronosporaceae</taxon>
        <taxon>Phytophthora</taxon>
    </lineage>
</organism>
<evidence type="ECO:0000313" key="2">
    <source>
        <dbReference type="Proteomes" id="UP000460718"/>
    </source>
</evidence>
<comment type="caution">
    <text evidence="1">The sequence shown here is derived from an EMBL/GenBank/DDBJ whole genome shotgun (WGS) entry which is preliminary data.</text>
</comment>
<sequence>MMRWLHTCMELSEIKRPNIRARLRYYRCCLGRQRVKLDEHFERHIAMKADPNDTERHCKEVLNWQTGHKVMFCLAAAMDVVDILADQLKNEPHWKKRECAKCAYYSSPQWLQDRPDDLASKALKPKWIRTRR</sequence>
<proteinExistence type="predicted"/>
<dbReference type="Proteomes" id="UP000460718">
    <property type="component" value="Unassembled WGS sequence"/>
</dbReference>
<gene>
    <name evidence="1" type="ORF">PF011_g10832</name>
</gene>
<evidence type="ECO:0000313" key="1">
    <source>
        <dbReference type="EMBL" id="KAE9008104.1"/>
    </source>
</evidence>
<protein>
    <submittedName>
        <fullName evidence="1">Uncharacterized protein</fullName>
    </submittedName>
</protein>
<name>A0A6A3KX54_9STRA</name>
<reference evidence="1 2" key="1">
    <citation type="submission" date="2018-09" db="EMBL/GenBank/DDBJ databases">
        <title>Genomic investigation of the strawberry pathogen Phytophthora fragariae indicates pathogenicity is determined by transcriptional variation in three key races.</title>
        <authorList>
            <person name="Adams T.M."/>
            <person name="Armitage A.D."/>
            <person name="Sobczyk M.K."/>
            <person name="Bates H.J."/>
            <person name="Dunwell J.M."/>
            <person name="Nellist C.F."/>
            <person name="Harrison R.J."/>
        </authorList>
    </citation>
    <scope>NUCLEOTIDE SEQUENCE [LARGE SCALE GENOMIC DNA]</scope>
    <source>
        <strain evidence="1 2">SCRP245</strain>
    </source>
</reference>
<accession>A0A6A3KX54</accession>
<dbReference type="AlphaFoldDB" id="A0A6A3KX54"/>